<keyword evidence="1" id="KW-0732">Signal</keyword>
<protein>
    <submittedName>
        <fullName evidence="2">Uncharacterized protein</fullName>
    </submittedName>
</protein>
<organism evidence="2 3">
    <name type="scientific">Amantichitinum ursilacus</name>
    <dbReference type="NCBI Taxonomy" id="857265"/>
    <lineage>
        <taxon>Bacteria</taxon>
        <taxon>Pseudomonadati</taxon>
        <taxon>Pseudomonadota</taxon>
        <taxon>Betaproteobacteria</taxon>
        <taxon>Neisseriales</taxon>
        <taxon>Chitinibacteraceae</taxon>
        <taxon>Amantichitinum</taxon>
    </lineage>
</organism>
<evidence type="ECO:0000256" key="1">
    <source>
        <dbReference type="SAM" id="SignalP"/>
    </source>
</evidence>
<dbReference type="Proteomes" id="UP000037939">
    <property type="component" value="Unassembled WGS sequence"/>
</dbReference>
<gene>
    <name evidence="2" type="ORF">WG78_01960</name>
</gene>
<evidence type="ECO:0000313" key="3">
    <source>
        <dbReference type="Proteomes" id="UP000037939"/>
    </source>
</evidence>
<feature type="chain" id="PRO_5005863158" evidence="1">
    <location>
        <begin position="18"/>
        <end position="58"/>
    </location>
</feature>
<dbReference type="STRING" id="857265.WG78_01960"/>
<feature type="signal peptide" evidence="1">
    <location>
        <begin position="1"/>
        <end position="17"/>
    </location>
</feature>
<name>A0A0N0XLP7_9NEIS</name>
<sequence>MRLTLIALLLASAPAFAFVTVGYTGFLATFRHSLTPTATGDVISGGRISAVNASELFT</sequence>
<proteinExistence type="predicted"/>
<dbReference type="RefSeq" id="WP_161805054.1">
    <property type="nucleotide sequence ID" value="NZ_LAQT01000001.1"/>
</dbReference>
<dbReference type="EMBL" id="LAQT01000001">
    <property type="protein sequence ID" value="KPC55383.1"/>
    <property type="molecule type" value="Genomic_DNA"/>
</dbReference>
<evidence type="ECO:0000313" key="2">
    <source>
        <dbReference type="EMBL" id="KPC55383.1"/>
    </source>
</evidence>
<comment type="caution">
    <text evidence="2">The sequence shown here is derived from an EMBL/GenBank/DDBJ whole genome shotgun (WGS) entry which is preliminary data.</text>
</comment>
<keyword evidence="3" id="KW-1185">Reference proteome</keyword>
<reference evidence="2 3" key="1">
    <citation type="submission" date="2015-07" db="EMBL/GenBank/DDBJ databases">
        <title>Draft genome sequence of the Amantichitinum ursilacus IGB-41, a new chitin-degrading bacterium.</title>
        <authorList>
            <person name="Kirstahler P."/>
            <person name="Guenther M."/>
            <person name="Grumaz C."/>
            <person name="Rupp S."/>
            <person name="Zibek S."/>
            <person name="Sohn K."/>
        </authorList>
    </citation>
    <scope>NUCLEOTIDE SEQUENCE [LARGE SCALE GENOMIC DNA]</scope>
    <source>
        <strain evidence="2 3">IGB-41</strain>
    </source>
</reference>
<accession>A0A0N0XLP7</accession>
<dbReference type="AlphaFoldDB" id="A0A0N0XLP7"/>